<evidence type="ECO:0000256" key="3">
    <source>
        <dbReference type="ARBA" id="ARBA00004752"/>
    </source>
</evidence>
<evidence type="ECO:0000256" key="14">
    <source>
        <dbReference type="ARBA" id="ARBA00030398"/>
    </source>
</evidence>
<evidence type="ECO:0000256" key="8">
    <source>
        <dbReference type="ARBA" id="ARBA00022598"/>
    </source>
</evidence>
<evidence type="ECO:0000256" key="18">
    <source>
        <dbReference type="RuleBase" id="RU003664"/>
    </source>
</evidence>
<dbReference type="GO" id="GO:0008360">
    <property type="term" value="P:regulation of cell shape"/>
    <property type="evidence" value="ECO:0007669"/>
    <property type="project" value="UniProtKB-KW"/>
</dbReference>
<evidence type="ECO:0000256" key="16">
    <source>
        <dbReference type="ARBA" id="ARBA00047632"/>
    </source>
</evidence>
<name>A0A1I2MXX0_9BACI</name>
<keyword evidence="10 17" id="KW-0067">ATP-binding</keyword>
<dbReference type="GO" id="GO:0005737">
    <property type="term" value="C:cytoplasm"/>
    <property type="evidence" value="ECO:0007669"/>
    <property type="project" value="UniProtKB-SubCell"/>
</dbReference>
<dbReference type="InterPro" id="IPR005762">
    <property type="entry name" value="MurD"/>
</dbReference>
<comment type="subcellular location">
    <subcellularLocation>
        <location evidence="2 17 18">Cytoplasm</location>
    </subcellularLocation>
</comment>
<dbReference type="EC" id="6.3.2.9" evidence="5 17"/>
<keyword evidence="8 17" id="KW-0436">Ligase</keyword>
<dbReference type="Gene3D" id="3.90.190.20">
    <property type="entry name" value="Mur ligase, C-terminal domain"/>
    <property type="match status" value="1"/>
</dbReference>
<feature type="binding site" evidence="17">
    <location>
        <begin position="118"/>
        <end position="124"/>
    </location>
    <ligand>
        <name>ATP</name>
        <dbReference type="ChEBI" id="CHEBI:30616"/>
    </ligand>
</feature>
<protein>
    <recommendedName>
        <fullName evidence="6 17">UDP-N-acetylmuramoylalanine--D-glutamate ligase</fullName>
        <ecNumber evidence="5 17">6.3.2.9</ecNumber>
    </recommendedName>
    <alternativeName>
        <fullName evidence="15 17">D-glutamic acid-adding enzyme</fullName>
    </alternativeName>
    <alternativeName>
        <fullName evidence="14 17">UDP-N-acetylmuramoyl-L-alanyl-D-glutamate synthetase</fullName>
    </alternativeName>
</protein>
<organism evidence="21 22">
    <name type="scientific">Halobacillus alkaliphilus</name>
    <dbReference type="NCBI Taxonomy" id="396056"/>
    <lineage>
        <taxon>Bacteria</taxon>
        <taxon>Bacillati</taxon>
        <taxon>Bacillota</taxon>
        <taxon>Bacilli</taxon>
        <taxon>Bacillales</taxon>
        <taxon>Bacillaceae</taxon>
        <taxon>Halobacillus</taxon>
    </lineage>
</organism>
<feature type="domain" description="Mur ligase central" evidence="20">
    <location>
        <begin position="116"/>
        <end position="289"/>
    </location>
</feature>
<keyword evidence="13 17" id="KW-0961">Cell wall biogenesis/degradation</keyword>
<dbReference type="GO" id="GO:0051301">
    <property type="term" value="P:cell division"/>
    <property type="evidence" value="ECO:0007669"/>
    <property type="project" value="UniProtKB-KW"/>
</dbReference>
<keyword evidence="12 17" id="KW-0573">Peptidoglycan synthesis</keyword>
<keyword evidence="17 18" id="KW-0132">Cell division</keyword>
<keyword evidence="7 17" id="KW-0963">Cytoplasm</keyword>
<evidence type="ECO:0000259" key="20">
    <source>
        <dbReference type="Pfam" id="PF08245"/>
    </source>
</evidence>
<dbReference type="GO" id="GO:0008764">
    <property type="term" value="F:UDP-N-acetylmuramoylalanine-D-glutamate ligase activity"/>
    <property type="evidence" value="ECO:0007669"/>
    <property type="project" value="UniProtKB-UniRule"/>
</dbReference>
<dbReference type="GO" id="GO:0009252">
    <property type="term" value="P:peptidoglycan biosynthetic process"/>
    <property type="evidence" value="ECO:0007669"/>
    <property type="project" value="UniProtKB-UniRule"/>
</dbReference>
<dbReference type="GO" id="GO:0071555">
    <property type="term" value="P:cell wall organization"/>
    <property type="evidence" value="ECO:0007669"/>
    <property type="project" value="UniProtKB-KW"/>
</dbReference>
<dbReference type="SUPFAM" id="SSF53623">
    <property type="entry name" value="MurD-like peptide ligases, catalytic domain"/>
    <property type="match status" value="1"/>
</dbReference>
<sequence>MKTLTNFPYNHVLVVGLAKSGTAASHLLLDSEIKVRINDLKADKESEDVKSLIEKGAEVITGGHPLEALEGIELIVKNPGIPYENPLIDEAVKREIPVVTEVELAGRLHDGPLIAITGSNGKTTTTTLIHEIIKADDHPVSVAGNIGKVACEVARSTSDKEAMVVEMSSFQLLGTETFKPDVAVLLNLYEAHLDYHGTLEAYHNAKAKIIENQTSEDTFVYNADDKKIMSYLPGAKSKQVPFTLHQQGSGAWADNEWIYYNEEAIMKKSEIVLVGEQNLQNILAALAVVKTIGISNEAIHQVLTTFAGVKHRLEYVQEKNGRFFYNDSKATNILATSYALRSFQQPIILLAGGLDRGNSFEGLAPYLSNVKAMIVFGETADLLKETGTSAGIKDIIKVETMDKAVTEAYHLSNQNDVVLLSPACASWDQYRTFEERGNMFTEAVHKLK</sequence>
<dbReference type="Pfam" id="PF08245">
    <property type="entry name" value="Mur_ligase_M"/>
    <property type="match status" value="1"/>
</dbReference>
<dbReference type="Gene3D" id="3.40.50.720">
    <property type="entry name" value="NAD(P)-binding Rossmann-like Domain"/>
    <property type="match status" value="1"/>
</dbReference>
<reference evidence="22" key="1">
    <citation type="submission" date="2016-10" db="EMBL/GenBank/DDBJ databases">
        <authorList>
            <person name="Varghese N."/>
            <person name="Submissions S."/>
        </authorList>
    </citation>
    <scope>NUCLEOTIDE SEQUENCE [LARGE SCALE GENOMIC DNA]</scope>
    <source>
        <strain evidence="22">FP5</strain>
    </source>
</reference>
<evidence type="ECO:0000256" key="9">
    <source>
        <dbReference type="ARBA" id="ARBA00022741"/>
    </source>
</evidence>
<accession>A0A1I2MXX0</accession>
<keyword evidence="11 17" id="KW-0133">Cell shape</keyword>
<comment type="similarity">
    <text evidence="4 17">Belongs to the MurCDEF family.</text>
</comment>
<dbReference type="RefSeq" id="WP_089751886.1">
    <property type="nucleotide sequence ID" value="NZ_FOOG01000015.1"/>
</dbReference>
<keyword evidence="9 17" id="KW-0547">Nucleotide-binding</keyword>
<dbReference type="SUPFAM" id="SSF53244">
    <property type="entry name" value="MurD-like peptide ligases, peptide-binding domain"/>
    <property type="match status" value="1"/>
</dbReference>
<feature type="domain" description="Mur ligase C-terminal" evidence="19">
    <location>
        <begin position="311"/>
        <end position="424"/>
    </location>
</feature>
<evidence type="ECO:0000259" key="19">
    <source>
        <dbReference type="Pfam" id="PF02875"/>
    </source>
</evidence>
<evidence type="ECO:0000256" key="5">
    <source>
        <dbReference type="ARBA" id="ARBA00012212"/>
    </source>
</evidence>
<evidence type="ECO:0000256" key="10">
    <source>
        <dbReference type="ARBA" id="ARBA00022840"/>
    </source>
</evidence>
<evidence type="ECO:0000256" key="11">
    <source>
        <dbReference type="ARBA" id="ARBA00022960"/>
    </source>
</evidence>
<evidence type="ECO:0000256" key="6">
    <source>
        <dbReference type="ARBA" id="ARBA00015655"/>
    </source>
</evidence>
<dbReference type="PANTHER" id="PTHR43692:SF1">
    <property type="entry name" value="UDP-N-ACETYLMURAMOYLALANINE--D-GLUTAMATE LIGASE"/>
    <property type="match status" value="1"/>
</dbReference>
<dbReference type="OrthoDB" id="9809796at2"/>
<dbReference type="UniPathway" id="UPA00219"/>
<comment type="function">
    <text evidence="1 17 18">Cell wall formation. Catalyzes the addition of glutamate to the nucleotide precursor UDP-N-acetylmuramoyl-L-alanine (UMA).</text>
</comment>
<dbReference type="HAMAP" id="MF_00639">
    <property type="entry name" value="MurD"/>
    <property type="match status" value="1"/>
</dbReference>
<evidence type="ECO:0000256" key="4">
    <source>
        <dbReference type="ARBA" id="ARBA00010416"/>
    </source>
</evidence>
<dbReference type="AlphaFoldDB" id="A0A1I2MXX0"/>
<evidence type="ECO:0000256" key="13">
    <source>
        <dbReference type="ARBA" id="ARBA00023316"/>
    </source>
</evidence>
<dbReference type="NCBIfam" id="TIGR01087">
    <property type="entry name" value="murD"/>
    <property type="match status" value="1"/>
</dbReference>
<dbReference type="Pfam" id="PF02875">
    <property type="entry name" value="Mur_ligase_C"/>
    <property type="match status" value="1"/>
</dbReference>
<evidence type="ECO:0000313" key="21">
    <source>
        <dbReference type="EMBL" id="SFF94176.1"/>
    </source>
</evidence>
<dbReference type="Pfam" id="PF21799">
    <property type="entry name" value="MurD-like_N"/>
    <property type="match status" value="1"/>
</dbReference>
<evidence type="ECO:0000256" key="7">
    <source>
        <dbReference type="ARBA" id="ARBA00022490"/>
    </source>
</evidence>
<dbReference type="InterPro" id="IPR004101">
    <property type="entry name" value="Mur_ligase_C"/>
</dbReference>
<keyword evidence="22" id="KW-1185">Reference proteome</keyword>
<evidence type="ECO:0000256" key="2">
    <source>
        <dbReference type="ARBA" id="ARBA00004496"/>
    </source>
</evidence>
<keyword evidence="17 18" id="KW-0131">Cell cycle</keyword>
<evidence type="ECO:0000256" key="1">
    <source>
        <dbReference type="ARBA" id="ARBA00002734"/>
    </source>
</evidence>
<dbReference type="InterPro" id="IPR036565">
    <property type="entry name" value="Mur-like_cat_sf"/>
</dbReference>
<dbReference type="InterPro" id="IPR013221">
    <property type="entry name" value="Mur_ligase_cen"/>
</dbReference>
<dbReference type="SUPFAM" id="SSF51984">
    <property type="entry name" value="MurCD N-terminal domain"/>
    <property type="match status" value="1"/>
</dbReference>
<evidence type="ECO:0000313" key="22">
    <source>
        <dbReference type="Proteomes" id="UP000198897"/>
    </source>
</evidence>
<dbReference type="PANTHER" id="PTHR43692">
    <property type="entry name" value="UDP-N-ACETYLMURAMOYLALANINE--D-GLUTAMATE LIGASE"/>
    <property type="match status" value="1"/>
</dbReference>
<comment type="catalytic activity">
    <reaction evidence="16 17 18">
        <text>UDP-N-acetyl-alpha-D-muramoyl-L-alanine + D-glutamate + ATP = UDP-N-acetyl-alpha-D-muramoyl-L-alanyl-D-glutamate + ADP + phosphate + H(+)</text>
        <dbReference type="Rhea" id="RHEA:16429"/>
        <dbReference type="ChEBI" id="CHEBI:15378"/>
        <dbReference type="ChEBI" id="CHEBI:29986"/>
        <dbReference type="ChEBI" id="CHEBI:30616"/>
        <dbReference type="ChEBI" id="CHEBI:43474"/>
        <dbReference type="ChEBI" id="CHEBI:83898"/>
        <dbReference type="ChEBI" id="CHEBI:83900"/>
        <dbReference type="ChEBI" id="CHEBI:456216"/>
        <dbReference type="EC" id="6.3.2.9"/>
    </reaction>
</comment>
<dbReference type="InterPro" id="IPR036615">
    <property type="entry name" value="Mur_ligase_C_dom_sf"/>
</dbReference>
<evidence type="ECO:0000256" key="15">
    <source>
        <dbReference type="ARBA" id="ARBA00032324"/>
    </source>
</evidence>
<dbReference type="Gene3D" id="3.40.1190.10">
    <property type="entry name" value="Mur-like, catalytic domain"/>
    <property type="match status" value="1"/>
</dbReference>
<comment type="pathway">
    <text evidence="3 17 18">Cell wall biogenesis; peptidoglycan biosynthesis.</text>
</comment>
<dbReference type="EMBL" id="FOOG01000015">
    <property type="protein sequence ID" value="SFF94176.1"/>
    <property type="molecule type" value="Genomic_DNA"/>
</dbReference>
<evidence type="ECO:0000256" key="17">
    <source>
        <dbReference type="HAMAP-Rule" id="MF_00639"/>
    </source>
</evidence>
<evidence type="ECO:0000256" key="12">
    <source>
        <dbReference type="ARBA" id="ARBA00022984"/>
    </source>
</evidence>
<dbReference type="GO" id="GO:0005524">
    <property type="term" value="F:ATP binding"/>
    <property type="evidence" value="ECO:0007669"/>
    <property type="project" value="UniProtKB-UniRule"/>
</dbReference>
<proteinExistence type="inferred from homology"/>
<dbReference type="Proteomes" id="UP000198897">
    <property type="component" value="Unassembled WGS sequence"/>
</dbReference>
<gene>
    <name evidence="17" type="primary">murD</name>
    <name evidence="21" type="ORF">SAMN05216353_1156</name>
</gene>